<evidence type="ECO:0000313" key="4">
    <source>
        <dbReference type="Proteomes" id="UP000694429"/>
    </source>
</evidence>
<dbReference type="PANTHER" id="PTHR24322:SF728">
    <property type="entry name" value="EPIDERMAL RETINOL DEHYDROGENASE 2"/>
    <property type="match status" value="1"/>
</dbReference>
<dbReference type="SUPFAM" id="SSF51735">
    <property type="entry name" value="NAD(P)-binding Rossmann-fold domains"/>
    <property type="match status" value="1"/>
</dbReference>
<dbReference type="PRINTS" id="PR00080">
    <property type="entry name" value="SDRFAMILY"/>
</dbReference>
<dbReference type="InterPro" id="IPR002347">
    <property type="entry name" value="SDR_fam"/>
</dbReference>
<sequence>DIPGLVAWRKKEGKGKKEKEGRKEGGRREGGKEGRKEGRKGGREEEGKRRKEGEREGREGGKEEGRKEGGNRGGREGRREGWKEGRKGGGKGGRGERRKGGREERRREGRKEGRKEGGRKGGGKGRREGGGKGGGKKEGRKEKEKEGEGRKKGKGGASAGPRGCGPGAAPPTRAEPAAVDLAWGRLRDKPRNLAQPRASDAAPPADTAWAGSDACVRSVKKEVGDISILINNAGIVTGKNFLDCPDELMEKALDVNFKAHLWTCKSFLPAMIANNHGHLVCISSSAGLVGISKLADYCASKFAALGFAESIFAETVVQKLNGIKTTIVCPFFINTGMFEGCSTVRPFLLPVLEPEYVVDKIVDAILQEKVYLYVPRFISFVMFLKSILPVKVSLLVADYMGALNIMDGFVGKNKKE</sequence>
<dbReference type="Gene3D" id="3.40.50.720">
    <property type="entry name" value="NAD(P)-binding Rossmann-like Domain"/>
    <property type="match status" value="1"/>
</dbReference>
<dbReference type="PRINTS" id="PR00081">
    <property type="entry name" value="GDHRDH"/>
</dbReference>
<organism evidence="3 4">
    <name type="scientific">Canis lupus familiaris</name>
    <name type="common">Dog</name>
    <name type="synonym">Canis familiaris</name>
    <dbReference type="NCBI Taxonomy" id="9615"/>
    <lineage>
        <taxon>Eukaryota</taxon>
        <taxon>Metazoa</taxon>
        <taxon>Chordata</taxon>
        <taxon>Craniata</taxon>
        <taxon>Vertebrata</taxon>
        <taxon>Euteleostomi</taxon>
        <taxon>Mammalia</taxon>
        <taxon>Eutheria</taxon>
        <taxon>Laurasiatheria</taxon>
        <taxon>Carnivora</taxon>
        <taxon>Caniformia</taxon>
        <taxon>Canidae</taxon>
        <taxon>Canis</taxon>
    </lineage>
</organism>
<name>A0A8C0NWY0_CANLF</name>
<feature type="compositionally biased region" description="Basic and acidic residues" evidence="2">
    <location>
        <begin position="15"/>
        <end position="87"/>
    </location>
</feature>
<feature type="region of interest" description="Disordered" evidence="2">
    <location>
        <begin position="1"/>
        <end position="174"/>
    </location>
</feature>
<dbReference type="CDD" id="cd05339">
    <property type="entry name" value="17beta-HSDXI-like_SDR_c"/>
    <property type="match status" value="1"/>
</dbReference>
<reference evidence="3" key="2">
    <citation type="submission" date="2025-08" db="UniProtKB">
        <authorList>
            <consortium name="Ensembl"/>
        </authorList>
    </citation>
    <scope>IDENTIFICATION</scope>
</reference>
<feature type="compositionally biased region" description="Gly residues" evidence="2">
    <location>
        <begin position="155"/>
        <end position="166"/>
    </location>
</feature>
<dbReference type="OrthoDB" id="10253736at2759"/>
<evidence type="ECO:0000256" key="2">
    <source>
        <dbReference type="SAM" id="MobiDB-lite"/>
    </source>
</evidence>
<protein>
    <submittedName>
        <fullName evidence="3">Short chain dehydrogenase/reductase family 16C member 5</fullName>
    </submittedName>
</protein>
<feature type="compositionally biased region" description="Basic and acidic residues" evidence="2">
    <location>
        <begin position="101"/>
        <end position="150"/>
    </location>
</feature>
<dbReference type="Ensembl" id="ENSCAFT00030034369.1">
    <property type="protein sequence ID" value="ENSCAFP00030029969.1"/>
    <property type="gene ID" value="ENSCAFG00030018597.1"/>
</dbReference>
<reference evidence="3" key="1">
    <citation type="submission" date="2019-03" db="EMBL/GenBank/DDBJ databases">
        <authorList>
            <person name="Warren W.C."/>
            <person name="Johnson G.S."/>
        </authorList>
    </citation>
    <scope>NUCLEOTIDE SEQUENCE [LARGE SCALE GENOMIC DNA]</scope>
    <source>
        <strain evidence="3">Basenji</strain>
    </source>
</reference>
<dbReference type="Proteomes" id="UP000694429">
    <property type="component" value="Chromosome 29"/>
</dbReference>
<dbReference type="AlphaFoldDB" id="A0A8C0NWY0"/>
<evidence type="ECO:0000256" key="1">
    <source>
        <dbReference type="RuleBase" id="RU000363"/>
    </source>
</evidence>
<comment type="similarity">
    <text evidence="1">Belongs to the short-chain dehydrogenases/reductases (SDR) family.</text>
</comment>
<proteinExistence type="inferred from homology"/>
<dbReference type="Pfam" id="PF00106">
    <property type="entry name" value="adh_short"/>
    <property type="match status" value="1"/>
</dbReference>
<evidence type="ECO:0000313" key="3">
    <source>
        <dbReference type="Ensembl" id="ENSCAFP00030029969.1"/>
    </source>
</evidence>
<dbReference type="InterPro" id="IPR036291">
    <property type="entry name" value="NAD(P)-bd_dom_sf"/>
</dbReference>
<accession>A0A8C0NWY0</accession>
<dbReference type="PANTHER" id="PTHR24322">
    <property type="entry name" value="PKSB"/>
    <property type="match status" value="1"/>
</dbReference>
<gene>
    <name evidence="3" type="primary">SDR16C5</name>
</gene>